<gene>
    <name evidence="1" type="ORF">O3V59_16880</name>
</gene>
<dbReference type="Gene3D" id="2.30.110.10">
    <property type="entry name" value="Electron Transport, Fmn-binding Protein, Chain A"/>
    <property type="match status" value="2"/>
</dbReference>
<comment type="caution">
    <text evidence="1">The sequence shown here is derived from an EMBL/GenBank/DDBJ whole genome shotgun (WGS) entry which is preliminary data.</text>
</comment>
<dbReference type="InterPro" id="IPR012349">
    <property type="entry name" value="Split_barrel_FMN-bd"/>
</dbReference>
<keyword evidence="2" id="KW-1185">Reference proteome</keyword>
<protein>
    <submittedName>
        <fullName evidence="1">Uncharacterized protein</fullName>
    </submittedName>
</protein>
<dbReference type="AlphaFoldDB" id="A0A9X3Z4P9"/>
<evidence type="ECO:0000313" key="2">
    <source>
        <dbReference type="Proteomes" id="UP001151071"/>
    </source>
</evidence>
<reference evidence="1" key="1">
    <citation type="submission" date="2022-12" db="EMBL/GenBank/DDBJ databases">
        <title>Draft genome sequence of the thermophilic strain Brevibacillus thermoruber HT42, isolated from Los Humeros, Puebla, Mexico, with biotechnological potential.</title>
        <authorList>
            <person name="Lara Sanchez J."/>
            <person name="Solis Palacios R."/>
            <person name="Bustos Baena A.S."/>
            <person name="Ruz Baez A.E."/>
            <person name="Espinosa Luna G."/>
            <person name="Oliart Ros R.M."/>
        </authorList>
    </citation>
    <scope>NUCLEOTIDE SEQUENCE</scope>
    <source>
        <strain evidence="1">HT42</strain>
    </source>
</reference>
<evidence type="ECO:0000313" key="1">
    <source>
        <dbReference type="EMBL" id="MDA5110043.1"/>
    </source>
</evidence>
<dbReference type="SUPFAM" id="SSF50475">
    <property type="entry name" value="FMN-binding split barrel"/>
    <property type="match status" value="1"/>
</dbReference>
<name>A0A9X3Z4P9_9BACL</name>
<accession>A0A9X3Z4P9</accession>
<organism evidence="1 2">
    <name type="scientific">Brevibacillus thermoruber</name>
    <dbReference type="NCBI Taxonomy" id="33942"/>
    <lineage>
        <taxon>Bacteria</taxon>
        <taxon>Bacillati</taxon>
        <taxon>Bacillota</taxon>
        <taxon>Bacilli</taxon>
        <taxon>Bacillales</taxon>
        <taxon>Paenibacillaceae</taxon>
        <taxon>Brevibacillus</taxon>
    </lineage>
</organism>
<proteinExistence type="predicted"/>
<dbReference type="Proteomes" id="UP001151071">
    <property type="component" value="Unassembled WGS sequence"/>
</dbReference>
<dbReference type="EMBL" id="JAPYYP010000025">
    <property type="protein sequence ID" value="MDA5110043.1"/>
    <property type="molecule type" value="Genomic_DNA"/>
</dbReference>
<dbReference type="PANTHER" id="PTHR34071">
    <property type="entry name" value="5-NITROIMIDAZOLE ANTIBIOTICS RESISTANCE PROTEIN, NIMA-FAMILY-RELATED PROTEIN-RELATED"/>
    <property type="match status" value="1"/>
</dbReference>
<dbReference type="PANTHER" id="PTHR34071:SF2">
    <property type="entry name" value="FLAVIN-NUCLEOTIDE-BINDING PROTEIN"/>
    <property type="match status" value="1"/>
</dbReference>
<dbReference type="RefSeq" id="WP_271140616.1">
    <property type="nucleotide sequence ID" value="NZ_JAPYYP010000025.1"/>
</dbReference>
<sequence>MNPIRYAKRTCTDQEHINAFLAAARVGHLGLTDGLEPYVVPLNFCWLNGSVERVEDPEEMRDALQAMLDKYVPGYYDRPLSEGKRFSPGRTHKMDV</sequence>